<dbReference type="SUPFAM" id="SSF53927">
    <property type="entry name" value="Cytidine deaminase-like"/>
    <property type="match status" value="1"/>
</dbReference>
<feature type="compositionally biased region" description="Basic and acidic residues" evidence="2">
    <location>
        <begin position="101"/>
        <end position="119"/>
    </location>
</feature>
<dbReference type="InterPro" id="IPR016193">
    <property type="entry name" value="Cytidine_deaminase-like"/>
</dbReference>
<feature type="compositionally biased region" description="Basic and acidic residues" evidence="2">
    <location>
        <begin position="912"/>
        <end position="923"/>
    </location>
</feature>
<keyword evidence="1" id="KW-0175">Coiled coil</keyword>
<dbReference type="EMBL" id="CM017876">
    <property type="protein sequence ID" value="KAG1342769.1"/>
    <property type="molecule type" value="Genomic_DNA"/>
</dbReference>
<feature type="compositionally biased region" description="Basic and acidic residues" evidence="2">
    <location>
        <begin position="771"/>
        <end position="784"/>
    </location>
</feature>
<feature type="region of interest" description="Disordered" evidence="2">
    <location>
        <begin position="376"/>
        <end position="534"/>
    </location>
</feature>
<dbReference type="GO" id="GO:0002100">
    <property type="term" value="P:tRNA wobble adenosine to inosine editing"/>
    <property type="evidence" value="ECO:0007669"/>
    <property type="project" value="InterPro"/>
</dbReference>
<dbReference type="GO" id="GO:0046872">
    <property type="term" value="F:metal ion binding"/>
    <property type="evidence" value="ECO:0007669"/>
    <property type="project" value="UniProtKB-KW"/>
</dbReference>
<dbReference type="PANTHER" id="PTHR11079:SF179">
    <property type="entry name" value="TRNA(ADENINE(34)) DEAMINASE, CHLOROPLASTIC"/>
    <property type="match status" value="1"/>
</dbReference>
<feature type="region of interest" description="Disordered" evidence="2">
    <location>
        <begin position="629"/>
        <end position="693"/>
    </location>
</feature>
<proteinExistence type="predicted"/>
<feature type="region of interest" description="Disordered" evidence="2">
    <location>
        <begin position="46"/>
        <end position="119"/>
    </location>
</feature>
<feature type="compositionally biased region" description="Low complexity" evidence="2">
    <location>
        <begin position="61"/>
        <end position="70"/>
    </location>
</feature>
<sequence length="1348" mass="151127">MIGLLAEVRSCYQESYSAEESRNEAGCDKVGSLRKNLKREVEIESVDGESWRSSRARKDGSSSVYYSESSLDWYSGSKRKEGKGRRVDGKSSRNCGSGRVDVGEREVRQARKYEDDAESKNRYVSECDAGWDSGRKSEFQEKDGNLRALSSRKLSEWEIRDREKKDASSRSLRHEAREEHGYQEQKVARQEGSWRFTRMSGVGEDDTRTGLTSKNMAGARKVDREEGSSSAGKWQGKVDKRVVGRAGWKVEDGEERGALWMDSAHEVREECDYKEEKVYGERELRERSQKIARTRTSEVRGDDSKRFSSSQSIVDARKGDREEGFAARRHSKIDQQVAGQAEWRFEDREEKGASSIDFTHEAREEYGYEDEWVLQQRESREGSRKVTGTSDVYEDDTRRSSSSKNMVDARKVGWEVSSTSNKHTELDQGEIGHAELSSQKLREITQVHDRSTEGAASSQRHYEQVRVRDREDRSASAQSSVHVPRDKRTQMGQLVLGRMESKKHNESCSDVSRVSAGDVERASSSQRLLETRKDDREDYLASGLNLVGEARNQRNLINEQFTQQSSSRRTYERNTQNFEVSRWDIERVYDTQEIYNTRKEGESVNRQCSSRQESEMEANISAYSRNDNEMATSSHEISNMSIENRRGNSSSTLVRDKMGKRKSTLTGDSSQPTQGQMGFTGSFDSGTRGDQTSRGEMYIIKGGSLESASRSNKSSALYIGEFVDKVQQEITTLDGLDYASKYSPGIQIEEVPGGTSNASAGMHSRLPAAASEDKDERYVEEGSRRSTSRSGMKGPSDEIWDVRASTSQETSRTEEPEEDPTAAEAVDSTTATAGTENVVARRSHRSLWSYVADIIRLSWGLRAESRNPDKKTGTRSLSNESVSSEAWFSGQEPDDNDEIDGKGRSGTPKEPLLIKRPVDESYPRMHAGPSQGSSEVPKLGDGVVKSEAGTSISMGITKMGSLAKGSSTVSRPEEVGWTEREQGREGIPSNVITVDRSSALTDDPAAAIIEEDRTNIGNVQLPVSKYARLEENIVGEGSAEVGKPDGKDGELKRRKLQRNKQVLKERFDEWEEAYRFESEQRKTDEFFMREALVEARKAADTWEVPVGAVLVQNGKIIARGCNLSWKDHFDDNERMVHYNFTCKVSLRDVQTGMHGSETTLYVTLEPCPMCAGAILQARIDTVVWGAPNKLLGADGSWVRLFPGDGGSSSLDSSNQTVGPVHPFHPKIAIRRENLPTKAKAKMRTAAAILALTLTLTFSMAMAKEDLSVVPELGTYIRCWGYVANAKVINDLIDYTVDGTLPGKDTCKFVQKASDDGFCIPNMFLIWQEKYGYNRDHMIELEDHCKKFH</sequence>
<feature type="compositionally biased region" description="Basic and acidic residues" evidence="2">
    <location>
        <begin position="158"/>
        <end position="189"/>
    </location>
</feature>
<feature type="compositionally biased region" description="Basic and acidic residues" evidence="2">
    <location>
        <begin position="460"/>
        <end position="474"/>
    </location>
</feature>
<evidence type="ECO:0000313" key="4">
    <source>
        <dbReference type="EMBL" id="KAG1342769.1"/>
    </source>
</evidence>
<feature type="compositionally biased region" description="Basic and acidic residues" evidence="2">
    <location>
        <begin position="49"/>
        <end position="60"/>
    </location>
</feature>
<feature type="compositionally biased region" description="Polar residues" evidence="2">
    <location>
        <begin position="629"/>
        <end position="653"/>
    </location>
</feature>
<evidence type="ECO:0000256" key="1">
    <source>
        <dbReference type="SAM" id="Coils"/>
    </source>
</evidence>
<dbReference type="Gene3D" id="3.40.140.10">
    <property type="entry name" value="Cytidine Deaminase, domain 2"/>
    <property type="match status" value="1"/>
</dbReference>
<feature type="region of interest" description="Disordered" evidence="2">
    <location>
        <begin position="292"/>
        <end position="325"/>
    </location>
</feature>
<dbReference type="Proteomes" id="UP000797356">
    <property type="component" value="Chromosome 5"/>
</dbReference>
<feature type="region of interest" description="Disordered" evidence="2">
    <location>
        <begin position="158"/>
        <end position="238"/>
    </location>
</feature>
<comment type="caution">
    <text evidence="4">The sequence shown here is derived from an EMBL/GenBank/DDBJ whole genome shotgun (WGS) entry which is preliminary data.</text>
</comment>
<feature type="coiled-coil region" evidence="1">
    <location>
        <begin position="1053"/>
        <end position="1080"/>
    </location>
</feature>
<dbReference type="CDD" id="cd01285">
    <property type="entry name" value="nucleoside_deaminase"/>
    <property type="match status" value="1"/>
</dbReference>
<dbReference type="InterPro" id="IPR002125">
    <property type="entry name" value="CMP_dCMP_dom"/>
</dbReference>
<feature type="compositionally biased region" description="Polar residues" evidence="2">
    <location>
        <begin position="874"/>
        <end position="886"/>
    </location>
</feature>
<feature type="compositionally biased region" description="Basic and acidic residues" evidence="2">
    <location>
        <begin position="422"/>
        <end position="433"/>
    </location>
</feature>
<keyword evidence="5" id="KW-1185">Reference proteome</keyword>
<feature type="compositionally biased region" description="Basic and acidic residues" evidence="2">
    <location>
        <begin position="292"/>
        <end position="306"/>
    </location>
</feature>
<reference evidence="4" key="2">
    <citation type="submission" date="2019-07" db="EMBL/GenBank/DDBJ databases">
        <authorList>
            <person name="Yang Y."/>
            <person name="Bocs S."/>
            <person name="Baudouin L."/>
        </authorList>
    </citation>
    <scope>NUCLEOTIDE SEQUENCE</scope>
    <source>
        <tissue evidence="4">Spear leaf of Hainan Tall coconut</tissue>
    </source>
</reference>
<dbReference type="GO" id="GO:0052717">
    <property type="term" value="F:tRNA-specific adenosine-34 deaminase activity"/>
    <property type="evidence" value="ECO:0007669"/>
    <property type="project" value="UniProtKB-EC"/>
</dbReference>
<dbReference type="OrthoDB" id="408702at2759"/>
<feature type="compositionally biased region" description="Basic and acidic residues" evidence="2">
    <location>
        <begin position="315"/>
        <end position="325"/>
    </location>
</feature>
<feature type="domain" description="CMP/dCMP-type deaminase" evidence="3">
    <location>
        <begin position="1082"/>
        <end position="1208"/>
    </location>
</feature>
<feature type="region of interest" description="Disordered" evidence="2">
    <location>
        <begin position="865"/>
        <end position="941"/>
    </location>
</feature>
<protein>
    <submittedName>
        <fullName evidence="4">tRNA(Adenine(34)) deaminase, chloroplastic</fullName>
    </submittedName>
</protein>
<organism evidence="4 5">
    <name type="scientific">Cocos nucifera</name>
    <name type="common">Coconut palm</name>
    <dbReference type="NCBI Taxonomy" id="13894"/>
    <lineage>
        <taxon>Eukaryota</taxon>
        <taxon>Viridiplantae</taxon>
        <taxon>Streptophyta</taxon>
        <taxon>Embryophyta</taxon>
        <taxon>Tracheophyta</taxon>
        <taxon>Spermatophyta</taxon>
        <taxon>Magnoliopsida</taxon>
        <taxon>Liliopsida</taxon>
        <taxon>Arecaceae</taxon>
        <taxon>Arecoideae</taxon>
        <taxon>Cocoseae</taxon>
        <taxon>Attaleinae</taxon>
        <taxon>Cocos</taxon>
    </lineage>
</organism>
<evidence type="ECO:0000259" key="3">
    <source>
        <dbReference type="PROSITE" id="PS51747"/>
    </source>
</evidence>
<dbReference type="GO" id="GO:0009507">
    <property type="term" value="C:chloroplast"/>
    <property type="evidence" value="ECO:0007669"/>
    <property type="project" value="TreeGrafter"/>
</dbReference>
<feature type="region of interest" description="Disordered" evidence="2">
    <location>
        <begin position="749"/>
        <end position="837"/>
    </location>
</feature>
<evidence type="ECO:0000313" key="5">
    <source>
        <dbReference type="Proteomes" id="UP000797356"/>
    </source>
</evidence>
<feature type="region of interest" description="Disordered" evidence="2">
    <location>
        <begin position="962"/>
        <end position="983"/>
    </location>
</feature>
<dbReference type="PANTHER" id="PTHR11079">
    <property type="entry name" value="CYTOSINE DEAMINASE FAMILY MEMBER"/>
    <property type="match status" value="1"/>
</dbReference>
<accession>A0A8K0I9T3</accession>
<reference evidence="4" key="1">
    <citation type="journal article" date="2017" name="Gigascience">
        <title>The genome draft of coconut (Cocos nucifera).</title>
        <authorList>
            <person name="Xiao Y."/>
            <person name="Xu P."/>
            <person name="Fan H."/>
            <person name="Baudouin L."/>
            <person name="Xia W."/>
            <person name="Bocs S."/>
            <person name="Xu J."/>
            <person name="Li Q."/>
            <person name="Guo A."/>
            <person name="Zhou L."/>
            <person name="Li J."/>
            <person name="Wu Y."/>
            <person name="Ma Z."/>
            <person name="Armero A."/>
            <person name="Issali A.E."/>
            <person name="Liu N."/>
            <person name="Peng M."/>
            <person name="Yang Y."/>
        </authorList>
    </citation>
    <scope>NUCLEOTIDE SEQUENCE</scope>
    <source>
        <tissue evidence="4">Spear leaf of Hainan Tall coconut</tissue>
    </source>
</reference>
<feature type="compositionally biased region" description="Polar residues" evidence="2">
    <location>
        <begin position="664"/>
        <end position="693"/>
    </location>
</feature>
<dbReference type="PROSITE" id="PS51747">
    <property type="entry name" value="CYT_DCMP_DEAMINASES_2"/>
    <property type="match status" value="1"/>
</dbReference>
<feature type="compositionally biased region" description="Basic and acidic residues" evidence="2">
    <location>
        <begin position="440"/>
        <end position="452"/>
    </location>
</feature>
<name>A0A8K0I9T3_COCNU</name>
<dbReference type="Pfam" id="PF00383">
    <property type="entry name" value="dCMP_cyt_deam_1"/>
    <property type="match status" value="1"/>
</dbReference>
<gene>
    <name evidence="4" type="ORF">COCNU_05G009980</name>
</gene>
<feature type="compositionally biased region" description="Basic and acidic residues" evidence="2">
    <location>
        <begin position="971"/>
        <end position="983"/>
    </location>
</feature>
<evidence type="ECO:0000256" key="2">
    <source>
        <dbReference type="SAM" id="MobiDB-lite"/>
    </source>
</evidence>